<evidence type="ECO:0000313" key="1">
    <source>
        <dbReference type="EMBL" id="KAI7989268.1"/>
    </source>
</evidence>
<gene>
    <name evidence="1" type="ORF">LOK49_LG13G02848</name>
</gene>
<name>A0ACC0FKZ7_9ERIC</name>
<organism evidence="1 2">
    <name type="scientific">Camellia lanceoleosa</name>
    <dbReference type="NCBI Taxonomy" id="1840588"/>
    <lineage>
        <taxon>Eukaryota</taxon>
        <taxon>Viridiplantae</taxon>
        <taxon>Streptophyta</taxon>
        <taxon>Embryophyta</taxon>
        <taxon>Tracheophyta</taxon>
        <taxon>Spermatophyta</taxon>
        <taxon>Magnoliopsida</taxon>
        <taxon>eudicotyledons</taxon>
        <taxon>Gunneridae</taxon>
        <taxon>Pentapetalae</taxon>
        <taxon>asterids</taxon>
        <taxon>Ericales</taxon>
        <taxon>Theaceae</taxon>
        <taxon>Camellia</taxon>
    </lineage>
</organism>
<dbReference type="Proteomes" id="UP001060215">
    <property type="component" value="Chromosome 14"/>
</dbReference>
<evidence type="ECO:0000313" key="2">
    <source>
        <dbReference type="Proteomes" id="UP001060215"/>
    </source>
</evidence>
<protein>
    <submittedName>
        <fullName evidence="1">Guanosine nucleotide diphosphate dissociation inhibitor 2</fullName>
    </submittedName>
</protein>
<proteinExistence type="predicted"/>
<keyword evidence="2" id="KW-1185">Reference proteome</keyword>
<sequence>MLDPFSSVISLGNKFLCFMGSQKVLGIHNNLEVLTNCQKTDTRTNANVFANNGANSQPPKSLGSSRDYNVDMIPKFMMANGGLVRALIHANVTKYLNFKAVDGKYIAFVTTEAETDNPEVELKPDIDLLGPVDEIFFETCDRFVPTNNHDVDNCFISMYAHFKTNLDDTRS</sequence>
<reference evidence="1 2" key="1">
    <citation type="journal article" date="2022" name="Plant J.">
        <title>Chromosome-level genome of Camellia lanceoleosa provides a valuable resource for understanding genome evolution and self-incompatibility.</title>
        <authorList>
            <person name="Gong W."/>
            <person name="Xiao S."/>
            <person name="Wang L."/>
            <person name="Liao Z."/>
            <person name="Chang Y."/>
            <person name="Mo W."/>
            <person name="Hu G."/>
            <person name="Li W."/>
            <person name="Zhao G."/>
            <person name="Zhu H."/>
            <person name="Hu X."/>
            <person name="Ji K."/>
            <person name="Xiang X."/>
            <person name="Song Q."/>
            <person name="Yuan D."/>
            <person name="Jin S."/>
            <person name="Zhang L."/>
        </authorList>
    </citation>
    <scope>NUCLEOTIDE SEQUENCE [LARGE SCALE GENOMIC DNA]</scope>
    <source>
        <strain evidence="1">SQ_2022a</strain>
    </source>
</reference>
<accession>A0ACC0FKZ7</accession>
<comment type="caution">
    <text evidence="1">The sequence shown here is derived from an EMBL/GenBank/DDBJ whole genome shotgun (WGS) entry which is preliminary data.</text>
</comment>
<dbReference type="EMBL" id="CM045771">
    <property type="protein sequence ID" value="KAI7989268.1"/>
    <property type="molecule type" value="Genomic_DNA"/>
</dbReference>